<evidence type="ECO:0000313" key="2">
    <source>
        <dbReference type="Proteomes" id="UP001196661"/>
    </source>
</evidence>
<evidence type="ECO:0000313" key="1">
    <source>
        <dbReference type="EMBL" id="MBT9311291.1"/>
    </source>
</evidence>
<dbReference type="Proteomes" id="UP001196661">
    <property type="component" value="Unassembled WGS sequence"/>
</dbReference>
<accession>A0ABS5Y0E8</accession>
<keyword evidence="2" id="KW-1185">Reference proteome</keyword>
<sequence>MILFFNKPLATWLWPMGDKLYFYDQELTTLLQQFFQHYLRSDMVKP</sequence>
<dbReference type="RefSeq" id="WP_215617186.1">
    <property type="nucleotide sequence ID" value="NZ_JADOER010000004.1"/>
</dbReference>
<organism evidence="1 2">
    <name type="scientific">Leptothoe kymatousa TAU-MAC 1615</name>
    <dbReference type="NCBI Taxonomy" id="2364775"/>
    <lineage>
        <taxon>Bacteria</taxon>
        <taxon>Bacillati</taxon>
        <taxon>Cyanobacteriota</taxon>
        <taxon>Cyanophyceae</taxon>
        <taxon>Nodosilineales</taxon>
        <taxon>Cymatolegaceae</taxon>
        <taxon>Leptothoe</taxon>
        <taxon>Leptothoe kymatousa</taxon>
    </lineage>
</organism>
<reference evidence="1 2" key="1">
    <citation type="journal article" date="2021" name="Mar. Drugs">
        <title>Genome Reduction and Secondary Metabolism of the Marine Sponge-Associated Cyanobacterium Leptothoe.</title>
        <authorList>
            <person name="Konstantinou D."/>
            <person name="Popin R.V."/>
            <person name="Fewer D.P."/>
            <person name="Sivonen K."/>
            <person name="Gkelis S."/>
        </authorList>
    </citation>
    <scope>NUCLEOTIDE SEQUENCE [LARGE SCALE GENOMIC DNA]</scope>
    <source>
        <strain evidence="1 2">TAU-MAC 1615</strain>
    </source>
</reference>
<name>A0ABS5Y0E8_9CYAN</name>
<dbReference type="EMBL" id="JADOER010000004">
    <property type="protein sequence ID" value="MBT9311291.1"/>
    <property type="molecule type" value="Genomic_DNA"/>
</dbReference>
<comment type="caution">
    <text evidence="1">The sequence shown here is derived from an EMBL/GenBank/DDBJ whole genome shotgun (WGS) entry which is preliminary data.</text>
</comment>
<proteinExistence type="predicted"/>
<gene>
    <name evidence="1" type="ORF">IXB28_03660</name>
</gene>
<protein>
    <submittedName>
        <fullName evidence="1">Uncharacterized protein</fullName>
    </submittedName>
</protein>